<evidence type="ECO:0000259" key="7">
    <source>
        <dbReference type="Pfam" id="PF10035"/>
    </source>
</evidence>
<feature type="transmembrane region" description="Helical" evidence="6">
    <location>
        <begin position="80"/>
        <end position="96"/>
    </location>
</feature>
<feature type="transmembrane region" description="Helical" evidence="6">
    <location>
        <begin position="154"/>
        <end position="179"/>
    </location>
</feature>
<keyword evidence="2" id="KW-1003">Cell membrane</keyword>
<keyword evidence="3 6" id="KW-0812">Transmembrane</keyword>
<dbReference type="Gene3D" id="3.30.70.120">
    <property type="match status" value="1"/>
</dbReference>
<evidence type="ECO:0000256" key="2">
    <source>
        <dbReference type="ARBA" id="ARBA00022475"/>
    </source>
</evidence>
<keyword evidence="9" id="KW-1185">Reference proteome</keyword>
<feature type="transmembrane region" description="Helical" evidence="6">
    <location>
        <begin position="7"/>
        <end position="28"/>
    </location>
</feature>
<dbReference type="InterPro" id="IPR051461">
    <property type="entry name" value="UPF0750_membrane"/>
</dbReference>
<sequence length="288" mass="31090">MSKQTVYNYIAITIGSLLTAVGLVVFLIPNKIASGGISGLATILHYIFDWRVGRTILIINIPLFLIGLRSLGTKFGIRTLYGILALSLSTDLLEGYCSGLPTLTTDPLLASIYGGGIVGLGLGLVIRAEGTTGGTDLVAQIVNKYTRISVGKGLLVVDFCVIAIAGIAFNAEIALYALISLFITSRVIDLVQEGFNISKATFIISDESDEIRKTIINQLNRGVTILEGRGGFTCHNKEILLSIINRSEISDIKRIVQEIDDDAFVIITEAHEVLGEGFDETQLKEKEI</sequence>
<gene>
    <name evidence="8" type="ORF">JOC47_002165</name>
</gene>
<evidence type="ECO:0000256" key="4">
    <source>
        <dbReference type="ARBA" id="ARBA00022989"/>
    </source>
</evidence>
<dbReference type="InterPro" id="IPR015867">
    <property type="entry name" value="N-reg_PII/ATP_PRibTrfase_C"/>
</dbReference>
<dbReference type="InterPro" id="IPR003740">
    <property type="entry name" value="YitT"/>
</dbReference>
<dbReference type="Pfam" id="PF02588">
    <property type="entry name" value="YitT_membrane"/>
    <property type="match status" value="1"/>
</dbReference>
<dbReference type="PANTHER" id="PTHR33545:SF9">
    <property type="entry name" value="UPF0750 MEMBRANE PROTEIN YITE"/>
    <property type="match status" value="1"/>
</dbReference>
<evidence type="ECO:0000256" key="1">
    <source>
        <dbReference type="ARBA" id="ARBA00004651"/>
    </source>
</evidence>
<dbReference type="AlphaFoldDB" id="A0A938XUW2"/>
<comment type="subcellular location">
    <subcellularLocation>
        <location evidence="1">Cell membrane</location>
        <topology evidence="1">Multi-pass membrane protein</topology>
    </subcellularLocation>
</comment>
<dbReference type="RefSeq" id="WP_204702058.1">
    <property type="nucleotide sequence ID" value="NZ_JAFBDQ010000011.1"/>
</dbReference>
<keyword evidence="4 6" id="KW-1133">Transmembrane helix</keyword>
<organism evidence="8 9">
    <name type="scientific">Halanaerobacter jeridensis</name>
    <dbReference type="NCBI Taxonomy" id="706427"/>
    <lineage>
        <taxon>Bacteria</taxon>
        <taxon>Bacillati</taxon>
        <taxon>Bacillota</taxon>
        <taxon>Clostridia</taxon>
        <taxon>Halanaerobiales</taxon>
        <taxon>Halobacteroidaceae</taxon>
        <taxon>Halanaerobacter</taxon>
    </lineage>
</organism>
<feature type="domain" description="DUF2179" evidence="7">
    <location>
        <begin position="221"/>
        <end position="275"/>
    </location>
</feature>
<evidence type="ECO:0000313" key="9">
    <source>
        <dbReference type="Proteomes" id="UP000774000"/>
    </source>
</evidence>
<feature type="transmembrane region" description="Helical" evidence="6">
    <location>
        <begin position="108"/>
        <end position="126"/>
    </location>
</feature>
<evidence type="ECO:0000256" key="6">
    <source>
        <dbReference type="SAM" id="Phobius"/>
    </source>
</evidence>
<accession>A0A938XUW2</accession>
<dbReference type="GO" id="GO:0005886">
    <property type="term" value="C:plasma membrane"/>
    <property type="evidence" value="ECO:0007669"/>
    <property type="project" value="UniProtKB-SubCell"/>
</dbReference>
<dbReference type="CDD" id="cd16380">
    <property type="entry name" value="YitT_C"/>
    <property type="match status" value="1"/>
</dbReference>
<evidence type="ECO:0000256" key="3">
    <source>
        <dbReference type="ARBA" id="ARBA00022692"/>
    </source>
</evidence>
<dbReference type="EMBL" id="JAFBDQ010000011">
    <property type="protein sequence ID" value="MBM7557299.1"/>
    <property type="molecule type" value="Genomic_DNA"/>
</dbReference>
<name>A0A938XUW2_9FIRM</name>
<dbReference type="Proteomes" id="UP000774000">
    <property type="component" value="Unassembled WGS sequence"/>
</dbReference>
<dbReference type="InterPro" id="IPR019264">
    <property type="entry name" value="DUF2179"/>
</dbReference>
<evidence type="ECO:0000313" key="8">
    <source>
        <dbReference type="EMBL" id="MBM7557299.1"/>
    </source>
</evidence>
<keyword evidence="5 6" id="KW-0472">Membrane</keyword>
<comment type="caution">
    <text evidence="8">The sequence shown here is derived from an EMBL/GenBank/DDBJ whole genome shotgun (WGS) entry which is preliminary data.</text>
</comment>
<reference evidence="8" key="1">
    <citation type="submission" date="2021-01" db="EMBL/GenBank/DDBJ databases">
        <title>Genomic Encyclopedia of Type Strains, Phase IV (KMG-IV): sequencing the most valuable type-strain genomes for metagenomic binning, comparative biology and taxonomic classification.</title>
        <authorList>
            <person name="Goeker M."/>
        </authorList>
    </citation>
    <scope>NUCLEOTIDE SEQUENCE</scope>
    <source>
        <strain evidence="8">DSM 23230</strain>
    </source>
</reference>
<protein>
    <submittedName>
        <fullName evidence="8">Uncharacterized membrane-anchored protein YitT (DUF2179 family)</fullName>
    </submittedName>
</protein>
<dbReference type="PIRSF" id="PIRSF006483">
    <property type="entry name" value="Membrane_protein_YitT"/>
    <property type="match status" value="1"/>
</dbReference>
<dbReference type="PANTHER" id="PTHR33545">
    <property type="entry name" value="UPF0750 MEMBRANE PROTEIN YITT-RELATED"/>
    <property type="match status" value="1"/>
</dbReference>
<evidence type="ECO:0000256" key="5">
    <source>
        <dbReference type="ARBA" id="ARBA00023136"/>
    </source>
</evidence>
<dbReference type="Pfam" id="PF10035">
    <property type="entry name" value="DUF2179"/>
    <property type="match status" value="1"/>
</dbReference>
<feature type="transmembrane region" description="Helical" evidence="6">
    <location>
        <begin position="48"/>
        <end position="68"/>
    </location>
</feature>
<proteinExistence type="predicted"/>